<proteinExistence type="predicted"/>
<name>A0A0S4TYW2_RALSL</name>
<gene>
    <name evidence="2" type="ORF">RUN39_v1_1080056</name>
</gene>
<feature type="region of interest" description="Disordered" evidence="1">
    <location>
        <begin position="1"/>
        <end position="20"/>
    </location>
</feature>
<dbReference type="AlphaFoldDB" id="A0A0S4TYW2"/>
<reference evidence="2" key="1">
    <citation type="submission" date="2015-10" db="EMBL/GenBank/DDBJ databases">
        <authorList>
            <person name="Gilbert D.G."/>
        </authorList>
    </citation>
    <scope>NUCLEOTIDE SEQUENCE</scope>
    <source>
        <strain evidence="2">Phyl III-seqv23</strain>
    </source>
</reference>
<evidence type="ECO:0000256" key="1">
    <source>
        <dbReference type="SAM" id="MobiDB-lite"/>
    </source>
</evidence>
<sequence length="20" mass="2245">MTGIHFEHVAFNDTTTNGRP</sequence>
<feature type="compositionally biased region" description="Basic and acidic residues" evidence="1">
    <location>
        <begin position="1"/>
        <end position="10"/>
    </location>
</feature>
<evidence type="ECO:0000313" key="2">
    <source>
        <dbReference type="EMBL" id="CUV15063.1"/>
    </source>
</evidence>
<accession>A0A0S4TYW2</accession>
<organism evidence="2">
    <name type="scientific">Ralstonia solanacearum</name>
    <name type="common">Pseudomonas solanacearum</name>
    <dbReference type="NCBI Taxonomy" id="305"/>
    <lineage>
        <taxon>Bacteria</taxon>
        <taxon>Pseudomonadati</taxon>
        <taxon>Pseudomonadota</taxon>
        <taxon>Betaproteobacteria</taxon>
        <taxon>Burkholderiales</taxon>
        <taxon>Burkholderiaceae</taxon>
        <taxon>Ralstonia</taxon>
        <taxon>Ralstonia solanacearum species complex</taxon>
    </lineage>
</organism>
<protein>
    <submittedName>
        <fullName evidence="2">Uncharacterized protein</fullName>
    </submittedName>
</protein>
<dbReference type="EMBL" id="LN899819">
    <property type="protein sequence ID" value="CUV15063.1"/>
    <property type="molecule type" value="Genomic_DNA"/>
</dbReference>